<protein>
    <submittedName>
        <fullName evidence="2">Uncharacterized protein</fullName>
    </submittedName>
</protein>
<name>A0A5C6M777_9PLAN</name>
<feature type="compositionally biased region" description="Basic and acidic residues" evidence="1">
    <location>
        <begin position="136"/>
        <end position="146"/>
    </location>
</feature>
<proteinExistence type="predicted"/>
<organism evidence="2 3">
    <name type="scientific">Planctomyces bekefii</name>
    <dbReference type="NCBI Taxonomy" id="1653850"/>
    <lineage>
        <taxon>Bacteria</taxon>
        <taxon>Pseudomonadati</taxon>
        <taxon>Planctomycetota</taxon>
        <taxon>Planctomycetia</taxon>
        <taxon>Planctomycetales</taxon>
        <taxon>Planctomycetaceae</taxon>
        <taxon>Planctomyces</taxon>
    </lineage>
</organism>
<comment type="caution">
    <text evidence="2">The sequence shown here is derived from an EMBL/GenBank/DDBJ whole genome shotgun (WGS) entry which is preliminary data.</text>
</comment>
<feature type="region of interest" description="Disordered" evidence="1">
    <location>
        <begin position="119"/>
        <end position="146"/>
    </location>
</feature>
<gene>
    <name evidence="2" type="ORF">E3A20_19690</name>
</gene>
<dbReference type="EMBL" id="SRHE01000460">
    <property type="protein sequence ID" value="TWW08901.1"/>
    <property type="molecule type" value="Genomic_DNA"/>
</dbReference>
<evidence type="ECO:0000313" key="2">
    <source>
        <dbReference type="EMBL" id="TWW08901.1"/>
    </source>
</evidence>
<accession>A0A5C6M777</accession>
<dbReference type="AlphaFoldDB" id="A0A5C6M777"/>
<keyword evidence="3" id="KW-1185">Reference proteome</keyword>
<evidence type="ECO:0000256" key="1">
    <source>
        <dbReference type="SAM" id="MobiDB-lite"/>
    </source>
</evidence>
<reference evidence="2 3" key="1">
    <citation type="submission" date="2019-08" db="EMBL/GenBank/DDBJ databases">
        <title>100 year-old enigma solved: identification of Planctomyces bekefii, the type genus and species of the phylum Planctomycetes.</title>
        <authorList>
            <person name="Svetlana D.N."/>
            <person name="Overmann J."/>
        </authorList>
    </citation>
    <scope>NUCLEOTIDE SEQUENCE [LARGE SCALE GENOMIC DNA]</scope>
    <source>
        <strain evidence="2">Phe10_nw2017</strain>
    </source>
</reference>
<dbReference type="Proteomes" id="UP000321083">
    <property type="component" value="Unassembled WGS sequence"/>
</dbReference>
<sequence length="146" mass="16145">MQISGSTDGKDLLEAVRSQFFTSGDPERIIGNLEAALKEYVQTGTLQDGSELSRNKLLRVLQQWSAVATQNSLKPASGLFAPAQLQADVQVLLKDPAFERHWSVLRNLQQWLGAEALQSNSKKGSALRRRKGQRPAADESEVKNQE</sequence>
<reference evidence="2 3" key="2">
    <citation type="submission" date="2019-08" db="EMBL/GenBank/DDBJ databases">
        <authorList>
            <person name="Henke P."/>
        </authorList>
    </citation>
    <scope>NUCLEOTIDE SEQUENCE [LARGE SCALE GENOMIC DNA]</scope>
    <source>
        <strain evidence="2">Phe10_nw2017</strain>
    </source>
</reference>
<evidence type="ECO:0000313" key="3">
    <source>
        <dbReference type="Proteomes" id="UP000321083"/>
    </source>
</evidence>